<comment type="caution">
    <text evidence="2">The sequence shown here is derived from an EMBL/GenBank/DDBJ whole genome shotgun (WGS) entry which is preliminary data.</text>
</comment>
<gene>
    <name evidence="2" type="ORF">AsFPU1_0364</name>
</gene>
<keyword evidence="1" id="KW-0472">Membrane</keyword>
<organism evidence="2 3">
    <name type="scientific">Aphanothece sacrum FPU1</name>
    <dbReference type="NCBI Taxonomy" id="1920663"/>
    <lineage>
        <taxon>Bacteria</taxon>
        <taxon>Bacillati</taxon>
        <taxon>Cyanobacteriota</taxon>
        <taxon>Cyanophyceae</taxon>
        <taxon>Oscillatoriophycideae</taxon>
        <taxon>Chroococcales</taxon>
        <taxon>Aphanothecaceae</taxon>
        <taxon>Aphanothece</taxon>
    </lineage>
</organism>
<accession>A0A401ICJ5</accession>
<feature type="transmembrane region" description="Helical" evidence="1">
    <location>
        <begin position="37"/>
        <end position="58"/>
    </location>
</feature>
<dbReference type="OrthoDB" id="509689at2"/>
<keyword evidence="1" id="KW-1133">Transmembrane helix</keyword>
<name>A0A401ICJ5_APHSA</name>
<sequence>MSSLWFFTQPLLAQTTENSPSIFITPHTDSKSPTEPIWMVSTITLLVIITGLIIYGNWQLTQMTKALNFEKFKNKDLKKKLKLALVTIRKMEENPDLIHAREFNLDYLRMRMDEEVFHYVVVNQIKLKVTQLMGTALRPSTDKVQAGVITGGRPIDENFDVTYEIETQEGKWNKGILFRIQIKLTKLPKQSSSNSVHQIIECIETFLAPNLNQKNWQPAIHGQIVSMNWDQKAKPTPLLVLEQSEEGINLSNIV</sequence>
<keyword evidence="3" id="KW-1185">Reference proteome</keyword>
<reference evidence="3" key="1">
    <citation type="submission" date="2017-05" db="EMBL/GenBank/DDBJ databases">
        <title>Physiological properties and genetic analysis related to exopolysaccharide production of fresh-water unicellular cyanobacterium Aphanothece sacrum, Suizenji Nori, that has been cultured as a food source in Japan.</title>
        <authorList>
            <person name="Kanesaki Y."/>
            <person name="Yoshikawa S."/>
            <person name="Ohki K."/>
        </authorList>
    </citation>
    <scope>NUCLEOTIDE SEQUENCE [LARGE SCALE GENOMIC DNA]</scope>
    <source>
        <strain evidence="3">FPU1</strain>
    </source>
</reference>
<evidence type="ECO:0000256" key="1">
    <source>
        <dbReference type="SAM" id="Phobius"/>
    </source>
</evidence>
<evidence type="ECO:0000313" key="2">
    <source>
        <dbReference type="EMBL" id="GBF78972.1"/>
    </source>
</evidence>
<evidence type="ECO:0000313" key="3">
    <source>
        <dbReference type="Proteomes" id="UP000287247"/>
    </source>
</evidence>
<keyword evidence="1" id="KW-0812">Transmembrane</keyword>
<dbReference type="Proteomes" id="UP000287247">
    <property type="component" value="Unassembled WGS sequence"/>
</dbReference>
<protein>
    <submittedName>
        <fullName evidence="2">Uncharacterized protein</fullName>
    </submittedName>
</protein>
<dbReference type="AlphaFoldDB" id="A0A401ICJ5"/>
<dbReference type="EMBL" id="BDQK01000001">
    <property type="protein sequence ID" value="GBF78972.1"/>
    <property type="molecule type" value="Genomic_DNA"/>
</dbReference>
<dbReference type="RefSeq" id="WP_124977603.1">
    <property type="nucleotide sequence ID" value="NZ_BDQK01000001.1"/>
</dbReference>
<proteinExistence type="predicted"/>